<dbReference type="PANTHER" id="PTHR12483">
    <property type="entry name" value="SOLUTE CARRIER FAMILY 31 COPPER TRANSPORTERS"/>
    <property type="match status" value="1"/>
</dbReference>
<comment type="similarity">
    <text evidence="4">Belongs to the copper transporter (Ctr) (TC 1.A.56) family. SLC31A subfamily.</text>
</comment>
<feature type="transmembrane region" description="Helical" evidence="4">
    <location>
        <begin position="104"/>
        <end position="121"/>
    </location>
</feature>
<evidence type="ECO:0000256" key="1">
    <source>
        <dbReference type="ARBA" id="ARBA00022692"/>
    </source>
</evidence>
<keyword evidence="4" id="KW-0813">Transport</keyword>
<dbReference type="InterPro" id="IPR007274">
    <property type="entry name" value="Cop_transporter"/>
</dbReference>
<evidence type="ECO:0000256" key="2">
    <source>
        <dbReference type="ARBA" id="ARBA00022989"/>
    </source>
</evidence>
<feature type="transmembrane region" description="Helical" evidence="4">
    <location>
        <begin position="75"/>
        <end position="98"/>
    </location>
</feature>
<keyword evidence="2 4" id="KW-1133">Transmembrane helix</keyword>
<dbReference type="PANTHER" id="PTHR12483:SF115">
    <property type="entry name" value="COPPER TRANSPORT PROTEIN"/>
    <property type="match status" value="1"/>
</dbReference>
<dbReference type="AlphaFoldDB" id="A0A8J9ZHU5"/>
<gene>
    <name evidence="5" type="primary">SLC31A1</name>
    <name evidence="5" type="ORF">BLAG_LOCUS14089</name>
</gene>
<sequence>MDMPMSFYFSSRATILFEGWSVQDAVGMVFSVVGIVCIGALVEGLKRFVWWLGKRRQEGLVDVRNGGQNTSKQGLMFHLAQSLLHVLEVVLAYCLMLVVMTYNGWLAGAVFLGAGLGYFVFSADMGVRVETVDPLPNKQRL</sequence>
<dbReference type="EMBL" id="OV696687">
    <property type="protein sequence ID" value="CAH1254837.1"/>
    <property type="molecule type" value="Genomic_DNA"/>
</dbReference>
<keyword evidence="4" id="KW-0187">Copper transport</keyword>
<proteinExistence type="inferred from homology"/>
<evidence type="ECO:0000256" key="4">
    <source>
        <dbReference type="RuleBase" id="RU367022"/>
    </source>
</evidence>
<comment type="subcellular location">
    <subcellularLocation>
        <location evidence="4">Membrane</location>
        <topology evidence="4">Multi-pass membrane protein</topology>
    </subcellularLocation>
</comment>
<dbReference type="GO" id="GO:0016020">
    <property type="term" value="C:membrane"/>
    <property type="evidence" value="ECO:0007669"/>
    <property type="project" value="UniProtKB-SubCell"/>
</dbReference>
<organism evidence="5 6">
    <name type="scientific">Branchiostoma lanceolatum</name>
    <name type="common">Common lancelet</name>
    <name type="synonym">Amphioxus lanceolatum</name>
    <dbReference type="NCBI Taxonomy" id="7740"/>
    <lineage>
        <taxon>Eukaryota</taxon>
        <taxon>Metazoa</taxon>
        <taxon>Chordata</taxon>
        <taxon>Cephalochordata</taxon>
        <taxon>Leptocardii</taxon>
        <taxon>Amphioxiformes</taxon>
        <taxon>Branchiostomatidae</taxon>
        <taxon>Branchiostoma</taxon>
    </lineage>
</organism>
<dbReference type="Proteomes" id="UP000838412">
    <property type="component" value="Chromosome 2"/>
</dbReference>
<dbReference type="Pfam" id="PF04145">
    <property type="entry name" value="Ctr"/>
    <property type="match status" value="1"/>
</dbReference>
<dbReference type="GO" id="GO:0005375">
    <property type="term" value="F:copper ion transmembrane transporter activity"/>
    <property type="evidence" value="ECO:0007669"/>
    <property type="project" value="UniProtKB-UniRule"/>
</dbReference>
<evidence type="ECO:0000313" key="5">
    <source>
        <dbReference type="EMBL" id="CAH1254837.1"/>
    </source>
</evidence>
<dbReference type="OrthoDB" id="161814at2759"/>
<protein>
    <recommendedName>
        <fullName evidence="4">Copper transport protein</fullName>
    </recommendedName>
</protein>
<keyword evidence="4" id="KW-0406">Ion transport</keyword>
<accession>A0A8J9ZHU5</accession>
<keyword evidence="3 4" id="KW-0472">Membrane</keyword>
<evidence type="ECO:0000256" key="3">
    <source>
        <dbReference type="ARBA" id="ARBA00023136"/>
    </source>
</evidence>
<evidence type="ECO:0000313" key="6">
    <source>
        <dbReference type="Proteomes" id="UP000838412"/>
    </source>
</evidence>
<keyword evidence="6" id="KW-1185">Reference proteome</keyword>
<dbReference type="OMA" id="GPFMWMW"/>
<feature type="transmembrane region" description="Helical" evidence="4">
    <location>
        <begin position="25"/>
        <end position="45"/>
    </location>
</feature>
<name>A0A8J9ZHU5_BRALA</name>
<keyword evidence="1 4" id="KW-0812">Transmembrane</keyword>
<reference evidence="5" key="1">
    <citation type="submission" date="2022-01" db="EMBL/GenBank/DDBJ databases">
        <authorList>
            <person name="Braso-Vives M."/>
        </authorList>
    </citation>
    <scope>NUCLEOTIDE SEQUENCE</scope>
</reference>
<keyword evidence="4" id="KW-0186">Copper</keyword>